<dbReference type="PANTHER" id="PTHR12246">
    <property type="entry name" value="PALMITOYLTRANSFERASE ZDHHC16"/>
    <property type="match status" value="1"/>
</dbReference>
<feature type="transmembrane region" description="Helical" evidence="7">
    <location>
        <begin position="77"/>
        <end position="101"/>
    </location>
</feature>
<feature type="transmembrane region" description="Helical" evidence="7">
    <location>
        <begin position="113"/>
        <end position="133"/>
    </location>
</feature>
<keyword evidence="5 7" id="KW-0472">Membrane</keyword>
<organism evidence="9 10">
    <name type="scientific">Paramormyrops kingsleyae</name>
    <dbReference type="NCBI Taxonomy" id="1676925"/>
    <lineage>
        <taxon>Eukaryota</taxon>
        <taxon>Metazoa</taxon>
        <taxon>Chordata</taxon>
        <taxon>Craniata</taxon>
        <taxon>Vertebrata</taxon>
        <taxon>Euteleostomi</taxon>
        <taxon>Actinopterygii</taxon>
        <taxon>Neopterygii</taxon>
        <taxon>Teleostei</taxon>
        <taxon>Osteoglossocephala</taxon>
        <taxon>Osteoglossomorpha</taxon>
        <taxon>Osteoglossiformes</taxon>
        <taxon>Mormyridae</taxon>
        <taxon>Paramormyrops</taxon>
    </lineage>
</organism>
<feature type="transmembrane region" description="Helical" evidence="7">
    <location>
        <begin position="198"/>
        <end position="221"/>
    </location>
</feature>
<feature type="transmembrane region" description="Helical" evidence="7">
    <location>
        <begin position="263"/>
        <end position="287"/>
    </location>
</feature>
<protein>
    <recommendedName>
        <fullName evidence="7">Palmitoyltransferase</fullName>
        <ecNumber evidence="7">2.3.1.225</ecNumber>
    </recommendedName>
</protein>
<evidence type="ECO:0000259" key="8">
    <source>
        <dbReference type="Pfam" id="PF01529"/>
    </source>
</evidence>
<dbReference type="Ensembl" id="ENSPKIT00000019214.1">
    <property type="protein sequence ID" value="ENSPKIP00000038223.1"/>
    <property type="gene ID" value="ENSPKIG00000016077.1"/>
</dbReference>
<comment type="subcellular location">
    <subcellularLocation>
        <location evidence="1">Membrane</location>
        <topology evidence="1">Multi-pass membrane protein</topology>
    </subcellularLocation>
</comment>
<dbReference type="Proteomes" id="UP000261540">
    <property type="component" value="Unplaced"/>
</dbReference>
<feature type="domain" description="Palmitoyltransferase DHHC" evidence="8">
    <location>
        <begin position="154"/>
        <end position="297"/>
    </location>
</feature>
<dbReference type="GO" id="GO:0019706">
    <property type="term" value="F:protein-cysteine S-palmitoyltransferase activity"/>
    <property type="evidence" value="ECO:0007669"/>
    <property type="project" value="UniProtKB-EC"/>
</dbReference>
<keyword evidence="2 7" id="KW-0808">Transferase</keyword>
<dbReference type="GO" id="GO:0016020">
    <property type="term" value="C:membrane"/>
    <property type="evidence" value="ECO:0007669"/>
    <property type="project" value="UniProtKB-SubCell"/>
</dbReference>
<sequence length="368" mass="42902">MRLSPTAARLFLRCLHLRPCSAWGGRGGRMTGRLKELWSYGRLLLKSLCFNALCNFDVFLDSIFEPVYWLVDHLTRWFGVVFVCLVILLTSSVLVIVYYFVLPLIISTYPAHWVTWHLCYGHWNLLMIVFHYYKAIRTSPGHPLQMKTDIPSVSICKKCIFPKPARTHHCSICNRCVLKMDHHCPWLNNCVGHLNHRYFFSFCLFMTMGCIYCSVSCWDMFVGAYNAVEVSVVLTGVSRDHNYYQTPEPLFTFTEKLFHKCMIYLWVLTSSVAVALTGLTLWHAALITRGETSVERHINRKEARRLRDSGKVFRNPYNYGKVENWRIFFGVKKRSHWLTHVLLPSDHAPFGEGLTWDRSVYRRDPTAI</sequence>
<dbReference type="GeneTree" id="ENSGT00940000155032"/>
<dbReference type="Pfam" id="PF01529">
    <property type="entry name" value="DHHC"/>
    <property type="match status" value="1"/>
</dbReference>
<keyword evidence="4 7" id="KW-1133">Transmembrane helix</keyword>
<evidence type="ECO:0000313" key="10">
    <source>
        <dbReference type="Proteomes" id="UP000261540"/>
    </source>
</evidence>
<evidence type="ECO:0000256" key="1">
    <source>
        <dbReference type="ARBA" id="ARBA00004141"/>
    </source>
</evidence>
<evidence type="ECO:0000313" key="9">
    <source>
        <dbReference type="Ensembl" id="ENSPKIP00000038223.1"/>
    </source>
</evidence>
<reference evidence="9" key="1">
    <citation type="submission" date="2025-08" db="UniProtKB">
        <authorList>
            <consortium name="Ensembl"/>
        </authorList>
    </citation>
    <scope>IDENTIFICATION</scope>
</reference>
<accession>A0A3B3T6Z1</accession>
<dbReference type="InterPro" id="IPR039859">
    <property type="entry name" value="PFA4/ZDH16/20/ERF2-like"/>
</dbReference>
<keyword evidence="3 7" id="KW-0812">Transmembrane</keyword>
<dbReference type="EC" id="2.3.1.225" evidence="7"/>
<dbReference type="AlphaFoldDB" id="A0A3B3T6Z1"/>
<evidence type="ECO:0000256" key="4">
    <source>
        <dbReference type="ARBA" id="ARBA00022989"/>
    </source>
</evidence>
<reference evidence="9" key="2">
    <citation type="submission" date="2025-09" db="UniProtKB">
        <authorList>
            <consortium name="Ensembl"/>
        </authorList>
    </citation>
    <scope>IDENTIFICATION</scope>
</reference>
<dbReference type="PROSITE" id="PS50216">
    <property type="entry name" value="DHHC"/>
    <property type="match status" value="1"/>
</dbReference>
<comment type="domain">
    <text evidence="7">The DHHC domain is required for palmitoyltransferase activity.</text>
</comment>
<evidence type="ECO:0000256" key="2">
    <source>
        <dbReference type="ARBA" id="ARBA00022679"/>
    </source>
</evidence>
<dbReference type="STRING" id="1676925.ENSPKIP00000038223"/>
<evidence type="ECO:0000256" key="3">
    <source>
        <dbReference type="ARBA" id="ARBA00022692"/>
    </source>
</evidence>
<keyword evidence="6 7" id="KW-0012">Acyltransferase</keyword>
<evidence type="ECO:0000256" key="6">
    <source>
        <dbReference type="ARBA" id="ARBA00023315"/>
    </source>
</evidence>
<dbReference type="InterPro" id="IPR001594">
    <property type="entry name" value="Palmitoyltrfase_DHHC"/>
</dbReference>
<proteinExistence type="inferred from homology"/>
<evidence type="ECO:0000256" key="7">
    <source>
        <dbReference type="RuleBase" id="RU079119"/>
    </source>
</evidence>
<comment type="similarity">
    <text evidence="7">Belongs to the DHHC palmitoyltransferase family.</text>
</comment>
<comment type="catalytic activity">
    <reaction evidence="7">
        <text>L-cysteinyl-[protein] + hexadecanoyl-CoA = S-hexadecanoyl-L-cysteinyl-[protein] + CoA</text>
        <dbReference type="Rhea" id="RHEA:36683"/>
        <dbReference type="Rhea" id="RHEA-COMP:10131"/>
        <dbReference type="Rhea" id="RHEA-COMP:11032"/>
        <dbReference type="ChEBI" id="CHEBI:29950"/>
        <dbReference type="ChEBI" id="CHEBI:57287"/>
        <dbReference type="ChEBI" id="CHEBI:57379"/>
        <dbReference type="ChEBI" id="CHEBI:74151"/>
        <dbReference type="EC" id="2.3.1.225"/>
    </reaction>
</comment>
<name>A0A3B3T6Z1_9TELE</name>
<keyword evidence="10" id="KW-1185">Reference proteome</keyword>
<evidence type="ECO:0000256" key="5">
    <source>
        <dbReference type="ARBA" id="ARBA00023136"/>
    </source>
</evidence>